<gene>
    <name evidence="4" type="ORF">CK203_006785</name>
    <name evidence="3" type="ORF">CK203_095697</name>
</gene>
<name>A0A438F091_VITVI</name>
<dbReference type="Pfam" id="PF00931">
    <property type="entry name" value="NB-ARC"/>
    <property type="match status" value="1"/>
</dbReference>
<comment type="caution">
    <text evidence="3">The sequence shown here is derived from an EMBL/GenBank/DDBJ whole genome shotgun (WGS) entry which is preliminary data.</text>
</comment>
<evidence type="ECO:0000259" key="2">
    <source>
        <dbReference type="Pfam" id="PF00931"/>
    </source>
</evidence>
<evidence type="ECO:0000256" key="1">
    <source>
        <dbReference type="ARBA" id="ARBA00022821"/>
    </source>
</evidence>
<dbReference type="OrthoDB" id="1937110at2759"/>
<dbReference type="GO" id="GO:0043531">
    <property type="term" value="F:ADP binding"/>
    <property type="evidence" value="ECO:0007669"/>
    <property type="project" value="InterPro"/>
</dbReference>
<evidence type="ECO:0000313" key="3">
    <source>
        <dbReference type="EMBL" id="RVW53424.1"/>
    </source>
</evidence>
<dbReference type="SUPFAM" id="SSF52540">
    <property type="entry name" value="P-loop containing nucleoside triphosphate hydrolases"/>
    <property type="match status" value="1"/>
</dbReference>
<dbReference type="InterPro" id="IPR002182">
    <property type="entry name" value="NB-ARC"/>
</dbReference>
<reference evidence="3 5" key="1">
    <citation type="journal article" date="2018" name="PLoS Genet.">
        <title>Population sequencing reveals clonal diversity and ancestral inbreeding in the grapevine cultivar Chardonnay.</title>
        <authorList>
            <person name="Roach M.J."/>
            <person name="Johnson D.L."/>
            <person name="Bohlmann J."/>
            <person name="van Vuuren H.J."/>
            <person name="Jones S.J."/>
            <person name="Pretorius I.S."/>
            <person name="Schmidt S.A."/>
            <person name="Borneman A.R."/>
        </authorList>
    </citation>
    <scope>NUCLEOTIDE SEQUENCE [LARGE SCALE GENOMIC DNA]</scope>
    <source>
        <strain evidence="5">cv. Chardonnay</strain>
        <strain evidence="3">I10V1</strain>
        <tissue evidence="3">Leaf</tissue>
    </source>
</reference>
<evidence type="ECO:0000313" key="4">
    <source>
        <dbReference type="EMBL" id="RVX18494.1"/>
    </source>
</evidence>
<dbReference type="InterPro" id="IPR027417">
    <property type="entry name" value="P-loop_NTPase"/>
</dbReference>
<proteinExistence type="predicted"/>
<evidence type="ECO:0000313" key="5">
    <source>
        <dbReference type="Proteomes" id="UP000288805"/>
    </source>
</evidence>
<dbReference type="EMBL" id="QGNW01000011">
    <property type="protein sequence ID" value="RVX18494.1"/>
    <property type="molecule type" value="Genomic_DNA"/>
</dbReference>
<dbReference type="EMBL" id="QGNW01001146">
    <property type="protein sequence ID" value="RVW53424.1"/>
    <property type="molecule type" value="Genomic_DNA"/>
</dbReference>
<feature type="domain" description="NB-ARC" evidence="2">
    <location>
        <begin position="7"/>
        <end position="46"/>
    </location>
</feature>
<dbReference type="Gene3D" id="3.40.50.300">
    <property type="entry name" value="P-loop containing nucleotide triphosphate hydrolases"/>
    <property type="match status" value="1"/>
</dbReference>
<organism evidence="3 5">
    <name type="scientific">Vitis vinifera</name>
    <name type="common">Grape</name>
    <dbReference type="NCBI Taxonomy" id="29760"/>
    <lineage>
        <taxon>Eukaryota</taxon>
        <taxon>Viridiplantae</taxon>
        <taxon>Streptophyta</taxon>
        <taxon>Embryophyta</taxon>
        <taxon>Tracheophyta</taxon>
        <taxon>Spermatophyta</taxon>
        <taxon>Magnoliopsida</taxon>
        <taxon>eudicotyledons</taxon>
        <taxon>Gunneridae</taxon>
        <taxon>Pentapetalae</taxon>
        <taxon>rosids</taxon>
        <taxon>Vitales</taxon>
        <taxon>Vitaceae</taxon>
        <taxon>Viteae</taxon>
        <taxon>Vitis</taxon>
    </lineage>
</organism>
<sequence length="123" mass="13138">MDAFGDDKIKMIGVWGMGGVGKTTLVEQVAEQAKQGKLFATEVYIFAIATIAKALKGGSVAVWKSALEELRTSTPTSIRGVSKNVYACLELSYKHLTSVEVKSLFLLCGLLGNGHISLDDLMG</sequence>
<dbReference type="InterPro" id="IPR050905">
    <property type="entry name" value="Plant_NBS-LRR"/>
</dbReference>
<keyword evidence="1" id="KW-0611">Plant defense</keyword>
<dbReference type="PANTHER" id="PTHR33463:SF198">
    <property type="entry name" value="RPP4C3"/>
    <property type="match status" value="1"/>
</dbReference>
<dbReference type="Proteomes" id="UP000288805">
    <property type="component" value="Unassembled WGS sequence"/>
</dbReference>
<dbReference type="AlphaFoldDB" id="A0A438F091"/>
<accession>A0A438F091</accession>
<protein>
    <recommendedName>
        <fullName evidence="2">NB-ARC domain-containing protein</fullName>
    </recommendedName>
</protein>
<dbReference type="PANTHER" id="PTHR33463">
    <property type="entry name" value="NB-ARC DOMAIN-CONTAINING PROTEIN-RELATED"/>
    <property type="match status" value="1"/>
</dbReference>